<evidence type="ECO:0000259" key="5">
    <source>
        <dbReference type="PROSITE" id="PS50978"/>
    </source>
</evidence>
<evidence type="ECO:0000256" key="1">
    <source>
        <dbReference type="ARBA" id="ARBA00004196"/>
    </source>
</evidence>
<dbReference type="KEGG" id="lali:LA20249_08740"/>
<keyword evidence="4" id="KW-0812">Transmembrane</keyword>
<evidence type="ECO:0000313" key="6">
    <source>
        <dbReference type="EMBL" id="AUI72263.1"/>
    </source>
</evidence>
<reference evidence="6 7" key="1">
    <citation type="submission" date="2016-12" db="EMBL/GenBank/DDBJ databases">
        <title>The whole genome sequencing and assembly of Lactobacillus alimentarius DSM 20249T strain.</title>
        <authorList>
            <person name="Lee Y.-J."/>
            <person name="Yi H."/>
            <person name="Bahn Y.-S."/>
            <person name="Kim J.F."/>
            <person name="Lee D.-W."/>
        </authorList>
    </citation>
    <scope>NUCLEOTIDE SEQUENCE [LARGE SCALE GENOMIC DNA]</scope>
    <source>
        <strain evidence="6 7">DSM 20249</strain>
    </source>
</reference>
<protein>
    <recommendedName>
        <fullName evidence="5">NEAT domain-containing protein</fullName>
    </recommendedName>
</protein>
<dbReference type="STRING" id="1423720.FC67_GL000268"/>
<dbReference type="NCBIfam" id="TIGR01167">
    <property type="entry name" value="LPXTG_anchor"/>
    <property type="match status" value="1"/>
</dbReference>
<dbReference type="OrthoDB" id="2326738at2"/>
<feature type="domain" description="NEAT" evidence="5">
    <location>
        <begin position="42"/>
        <end position="174"/>
    </location>
</feature>
<dbReference type="SUPFAM" id="SSF158911">
    <property type="entry name" value="NEAT domain-like"/>
    <property type="match status" value="2"/>
</dbReference>
<dbReference type="AlphaFoldDB" id="A0A2K9HPC2"/>
<dbReference type="RefSeq" id="WP_057738013.1">
    <property type="nucleotide sequence ID" value="NZ_AZDQ01000008.1"/>
</dbReference>
<keyword evidence="2" id="KW-0732">Signal</keyword>
<feature type="compositionally biased region" description="Polar residues" evidence="3">
    <location>
        <begin position="202"/>
        <end position="222"/>
    </location>
</feature>
<evidence type="ECO:0000256" key="2">
    <source>
        <dbReference type="ARBA" id="ARBA00022729"/>
    </source>
</evidence>
<sequence>MKKWVISLLSVGILWGTFGVSGSSDLALPNSVEETVQADVSNNNDERTINYEVYKKDSSELSPADTFFTKSAEISSNDDGTYKVTITAEISNLTSLEVTAINEQNPSESASYMKNDKKYVDISFNIKQLSDLEKPIDGTVQTKLINYNINKTDVSFKFDSSSLDELGPKKSFSDSLKSITDAETENNSVDTTDTTILKKSKQDSNIIATPDSSTQTENTNDNKGNDRTILKELTYKVDKSVGDGALISPYFTNTAKVIQDSNGTYYVELTVKYPKKFGNSAIKINYLNHQKPINLSFTSVGDSNYLRVAFPISSMMALSKDIDGNVSLNLPEFGIDKNLNFKLDFGSVNTADLTSLTNNSDLPGLLSKLGKVDSETVRSDKTDSTKNKLITLPQTGEQTDGALGVIGGLLLILWIVLIKETYLKK</sequence>
<evidence type="ECO:0000313" key="7">
    <source>
        <dbReference type="Proteomes" id="UP000234653"/>
    </source>
</evidence>
<dbReference type="PROSITE" id="PS50978">
    <property type="entry name" value="NEAT"/>
    <property type="match status" value="1"/>
</dbReference>
<dbReference type="InterPro" id="IPR006635">
    <property type="entry name" value="NEAT_dom"/>
</dbReference>
<dbReference type="Gene3D" id="2.60.40.1850">
    <property type="match status" value="2"/>
</dbReference>
<feature type="transmembrane region" description="Helical" evidence="4">
    <location>
        <begin position="401"/>
        <end position="418"/>
    </location>
</feature>
<dbReference type="InterPro" id="IPR037250">
    <property type="entry name" value="NEAT_dom_sf"/>
</dbReference>
<keyword evidence="7" id="KW-1185">Reference proteome</keyword>
<gene>
    <name evidence="6" type="ORF">LA20249_08740</name>
</gene>
<evidence type="ECO:0000256" key="3">
    <source>
        <dbReference type="SAM" id="MobiDB-lite"/>
    </source>
</evidence>
<proteinExistence type="predicted"/>
<keyword evidence="4" id="KW-1133">Transmembrane helix</keyword>
<dbReference type="EMBL" id="CP018867">
    <property type="protein sequence ID" value="AUI72263.1"/>
    <property type="molecule type" value="Genomic_DNA"/>
</dbReference>
<keyword evidence="4" id="KW-0472">Membrane</keyword>
<accession>A0A2K9HPC2</accession>
<evidence type="ECO:0000256" key="4">
    <source>
        <dbReference type="SAM" id="Phobius"/>
    </source>
</evidence>
<feature type="region of interest" description="Disordered" evidence="3">
    <location>
        <begin position="202"/>
        <end position="225"/>
    </location>
</feature>
<name>A0A2K9HPC2_9LACO</name>
<comment type="subcellular location">
    <subcellularLocation>
        <location evidence="1">Cell envelope</location>
    </subcellularLocation>
</comment>
<dbReference type="Proteomes" id="UP000234653">
    <property type="component" value="Chromosome"/>
</dbReference>
<dbReference type="GO" id="GO:0030313">
    <property type="term" value="C:cell envelope"/>
    <property type="evidence" value="ECO:0007669"/>
    <property type="project" value="UniProtKB-SubCell"/>
</dbReference>
<organism evidence="6 7">
    <name type="scientific">Companilactobacillus alimentarius DSM 20249</name>
    <dbReference type="NCBI Taxonomy" id="1423720"/>
    <lineage>
        <taxon>Bacteria</taxon>
        <taxon>Bacillati</taxon>
        <taxon>Bacillota</taxon>
        <taxon>Bacilli</taxon>
        <taxon>Lactobacillales</taxon>
        <taxon>Lactobacillaceae</taxon>
        <taxon>Companilactobacillus</taxon>
    </lineage>
</organism>